<keyword evidence="4" id="KW-1185">Reference proteome</keyword>
<feature type="domain" description="Peptidase S1" evidence="2">
    <location>
        <begin position="81"/>
        <end position="212"/>
    </location>
</feature>
<proteinExistence type="predicted"/>
<dbReference type="GO" id="GO:0004252">
    <property type="term" value="F:serine-type endopeptidase activity"/>
    <property type="evidence" value="ECO:0007669"/>
    <property type="project" value="InterPro"/>
</dbReference>
<evidence type="ECO:0000313" key="4">
    <source>
        <dbReference type="Proteomes" id="UP001153737"/>
    </source>
</evidence>
<organism evidence="3 4">
    <name type="scientific">Phaedon cochleariae</name>
    <name type="common">Mustard beetle</name>
    <dbReference type="NCBI Taxonomy" id="80249"/>
    <lineage>
        <taxon>Eukaryota</taxon>
        <taxon>Metazoa</taxon>
        <taxon>Ecdysozoa</taxon>
        <taxon>Arthropoda</taxon>
        <taxon>Hexapoda</taxon>
        <taxon>Insecta</taxon>
        <taxon>Pterygota</taxon>
        <taxon>Neoptera</taxon>
        <taxon>Endopterygota</taxon>
        <taxon>Coleoptera</taxon>
        <taxon>Polyphaga</taxon>
        <taxon>Cucujiformia</taxon>
        <taxon>Chrysomeloidea</taxon>
        <taxon>Chrysomelidae</taxon>
        <taxon>Chrysomelinae</taxon>
        <taxon>Chrysomelini</taxon>
        <taxon>Phaedon</taxon>
    </lineage>
</organism>
<dbReference type="Pfam" id="PF00089">
    <property type="entry name" value="Trypsin"/>
    <property type="match status" value="1"/>
</dbReference>
<dbReference type="InterPro" id="IPR009003">
    <property type="entry name" value="Peptidase_S1_PA"/>
</dbReference>
<dbReference type="SUPFAM" id="SSF50494">
    <property type="entry name" value="Trypsin-like serine proteases"/>
    <property type="match status" value="1"/>
</dbReference>
<sequence>MLLCDIVMLIVTISVVVIGALMALMVGLVLPDYDLTFAGESGDNKSMTDDFDYLEARSGKKITLPDFIRKRNEARKFIGREDFPWAVSVHMTRFKDEPWSDRFLSFGVIISRTFVLTGDDCVRFPFNEKDLSRAVVKFDSMTWVGGRKVRYVVDHFRMNVSEHCAHCKLLVLQVESPFPVSVDPLHLLEHGQLHQSAKARFLGWGTDEDSRENILKYDLLFDETHHRVDPFVDMVLCRDLGNSISIHAKDLCKQESVLTFEICEACSINGRPLIVYAYKHYYLLGMEINKATEQDGARRNKFYRQFLDLRDMKFMTWLIGQTKIKLEHNILNLPEKTSEIRFMTQTRMGYFIIHRKIINSFYNMTNLNDTEI</sequence>
<evidence type="ECO:0000313" key="3">
    <source>
        <dbReference type="EMBL" id="CAH1154022.1"/>
    </source>
</evidence>
<dbReference type="GO" id="GO:0006508">
    <property type="term" value="P:proteolysis"/>
    <property type="evidence" value="ECO:0007669"/>
    <property type="project" value="InterPro"/>
</dbReference>
<keyword evidence="1" id="KW-0472">Membrane</keyword>
<name>A0A9P0DPA4_PHACE</name>
<reference evidence="3" key="1">
    <citation type="submission" date="2022-01" db="EMBL/GenBank/DDBJ databases">
        <authorList>
            <person name="King R."/>
        </authorList>
    </citation>
    <scope>NUCLEOTIDE SEQUENCE</scope>
</reference>
<dbReference type="Gene3D" id="2.40.10.10">
    <property type="entry name" value="Trypsin-like serine proteases"/>
    <property type="match status" value="2"/>
</dbReference>
<reference evidence="3" key="2">
    <citation type="submission" date="2022-10" db="EMBL/GenBank/DDBJ databases">
        <authorList>
            <consortium name="ENA_rothamsted_submissions"/>
            <consortium name="culmorum"/>
            <person name="King R."/>
        </authorList>
    </citation>
    <scope>NUCLEOTIDE SEQUENCE</scope>
</reference>
<evidence type="ECO:0000256" key="1">
    <source>
        <dbReference type="SAM" id="Phobius"/>
    </source>
</evidence>
<dbReference type="OrthoDB" id="6712639at2759"/>
<dbReference type="InterPro" id="IPR043504">
    <property type="entry name" value="Peptidase_S1_PA_chymotrypsin"/>
</dbReference>
<dbReference type="Proteomes" id="UP001153737">
    <property type="component" value="Chromosome 15"/>
</dbReference>
<keyword evidence="1" id="KW-0812">Transmembrane</keyword>
<dbReference type="InterPro" id="IPR001254">
    <property type="entry name" value="Trypsin_dom"/>
</dbReference>
<evidence type="ECO:0000259" key="2">
    <source>
        <dbReference type="Pfam" id="PF00089"/>
    </source>
</evidence>
<accession>A0A9P0DPA4</accession>
<feature type="transmembrane region" description="Helical" evidence="1">
    <location>
        <begin position="6"/>
        <end position="30"/>
    </location>
</feature>
<dbReference type="EMBL" id="OU896721">
    <property type="protein sequence ID" value="CAH1154022.1"/>
    <property type="molecule type" value="Genomic_DNA"/>
</dbReference>
<keyword evidence="1" id="KW-1133">Transmembrane helix</keyword>
<protein>
    <recommendedName>
        <fullName evidence="2">Peptidase S1 domain-containing protein</fullName>
    </recommendedName>
</protein>
<dbReference type="AlphaFoldDB" id="A0A9P0DPA4"/>
<gene>
    <name evidence="3" type="ORF">PHAECO_LOCUS4675</name>
</gene>